<dbReference type="InterPro" id="IPR006664">
    <property type="entry name" value="OMP_bac"/>
</dbReference>
<dbReference type="CDD" id="cd07185">
    <property type="entry name" value="OmpA_C-like"/>
    <property type="match status" value="1"/>
</dbReference>
<dbReference type="Gene3D" id="3.30.1330.60">
    <property type="entry name" value="OmpA-like domain"/>
    <property type="match status" value="1"/>
</dbReference>
<dbReference type="SUPFAM" id="SSF103088">
    <property type="entry name" value="OmpA-like"/>
    <property type="match status" value="1"/>
</dbReference>
<comment type="subcellular location">
    <subcellularLocation>
        <location evidence="1">Cell outer membrane</location>
    </subcellularLocation>
</comment>
<accession>A0ABT3F7C8</accession>
<dbReference type="PANTHER" id="PTHR30329">
    <property type="entry name" value="STATOR ELEMENT OF FLAGELLAR MOTOR COMPLEX"/>
    <property type="match status" value="1"/>
</dbReference>
<dbReference type="PRINTS" id="PR01021">
    <property type="entry name" value="OMPADOMAIN"/>
</dbReference>
<dbReference type="PROSITE" id="PS51123">
    <property type="entry name" value="OMPA_2"/>
    <property type="match status" value="1"/>
</dbReference>
<protein>
    <submittedName>
        <fullName evidence="5">OmpA family protein</fullName>
    </submittedName>
</protein>
<dbReference type="InterPro" id="IPR010657">
    <property type="entry name" value="ImpA_N"/>
</dbReference>
<dbReference type="Pfam" id="PF00691">
    <property type="entry name" value="OmpA"/>
    <property type="match status" value="1"/>
</dbReference>
<proteinExistence type="predicted"/>
<name>A0ABT3F7C8_9PSED</name>
<comment type="caution">
    <text evidence="5">The sequence shown here is derived from an EMBL/GenBank/DDBJ whole genome shotgun (WGS) entry which is preliminary data.</text>
</comment>
<dbReference type="EMBL" id="JAOSHO010000116">
    <property type="protein sequence ID" value="MCW1244983.1"/>
    <property type="molecule type" value="Genomic_DNA"/>
</dbReference>
<evidence type="ECO:0000259" key="4">
    <source>
        <dbReference type="PROSITE" id="PS51123"/>
    </source>
</evidence>
<evidence type="ECO:0000256" key="1">
    <source>
        <dbReference type="ARBA" id="ARBA00004442"/>
    </source>
</evidence>
<dbReference type="InterPro" id="IPR050330">
    <property type="entry name" value="Bact_OuterMem_StrucFunc"/>
</dbReference>
<evidence type="ECO:0000313" key="5">
    <source>
        <dbReference type="EMBL" id="MCW1244983.1"/>
    </source>
</evidence>
<dbReference type="PANTHER" id="PTHR30329:SF20">
    <property type="entry name" value="EXPORTED PROTEIN"/>
    <property type="match status" value="1"/>
</dbReference>
<dbReference type="RefSeq" id="WP_264427831.1">
    <property type="nucleotide sequence ID" value="NZ_JAOSHO010000116.1"/>
</dbReference>
<evidence type="ECO:0000256" key="2">
    <source>
        <dbReference type="ARBA" id="ARBA00023136"/>
    </source>
</evidence>
<organism evidence="5 6">
    <name type="scientific">Pseudomonas agronomica</name>
    <dbReference type="NCBI Taxonomy" id="2979328"/>
    <lineage>
        <taxon>Bacteria</taxon>
        <taxon>Pseudomonadati</taxon>
        <taxon>Pseudomonadota</taxon>
        <taxon>Gammaproteobacteria</taxon>
        <taxon>Pseudomonadales</taxon>
        <taxon>Pseudomonadaceae</taxon>
        <taxon>Pseudomonas</taxon>
    </lineage>
</organism>
<evidence type="ECO:0000313" key="6">
    <source>
        <dbReference type="Proteomes" id="UP001061999"/>
    </source>
</evidence>
<dbReference type="InterPro" id="IPR036737">
    <property type="entry name" value="OmpA-like_sf"/>
</dbReference>
<reference evidence="5" key="1">
    <citation type="submission" date="2022-07" db="EMBL/GenBank/DDBJ databases">
        <title>Pseudomonas agronomica sp. nov.: a novel bacterium with biotechnological application in the synthesis of biofertilizers from valorized agricultural residues.</title>
        <authorList>
            <person name="Robas M."/>
            <person name="Fernandez V.M."/>
            <person name="Luna L."/>
            <person name="Provanza A."/>
            <person name="Jimenez P.A."/>
        </authorList>
    </citation>
    <scope>NUCLEOTIDE SEQUENCE</scope>
    <source>
        <strain evidence="5">SAICEU22T</strain>
    </source>
</reference>
<feature type="domain" description="OmpA-like" evidence="4">
    <location>
        <begin position="239"/>
        <end position="357"/>
    </location>
</feature>
<keyword evidence="6" id="KW-1185">Reference proteome</keyword>
<sequence>MSALFEVHVRLGGDPRGYAEFVALRGELAKLGHGACPDVDWQKVEQLCLVLLQLNGAELQTVSFYALARGQRHGLDGMVEGMRLLKTLCSQWSRLWPASVPVRLDMLGWLFAQLQTLLRSFTLTTNDLRALLELDSALAGLSARLASQISVPLATLQALQLQARHLVQRLERSDFGTETALLPLRVAEPALMMPIVLVPPPDATSGKRRLLPWLCTAALLLAIAAGVAGWRQGTQADVVWPDPVQLDSLSLFDAGSAELKPSSTPVLVKVLVDIKAQPGWLIIIAGHTDATGSSEQNLQLSHARASAVRDWMQSVGSIPADCFAVQGLAAHQPIAGNDTEAGRVANRRVDIRLVPQAGACELPANRRPERRL</sequence>
<dbReference type="Pfam" id="PF06812">
    <property type="entry name" value="ImpA_N"/>
    <property type="match status" value="1"/>
</dbReference>
<gene>
    <name evidence="5" type="ORF">OC610_11240</name>
</gene>
<dbReference type="Proteomes" id="UP001061999">
    <property type="component" value="Unassembled WGS sequence"/>
</dbReference>
<dbReference type="InterPro" id="IPR006665">
    <property type="entry name" value="OmpA-like"/>
</dbReference>
<evidence type="ECO:0000256" key="3">
    <source>
        <dbReference type="PROSITE-ProRule" id="PRU00473"/>
    </source>
</evidence>
<keyword evidence="2 3" id="KW-0472">Membrane</keyword>